<dbReference type="EMBL" id="FNBU01000040">
    <property type="protein sequence ID" value="SDF86622.1"/>
    <property type="molecule type" value="Genomic_DNA"/>
</dbReference>
<evidence type="ECO:0000313" key="2">
    <source>
        <dbReference type="Proteomes" id="UP000243333"/>
    </source>
</evidence>
<sequence>MGSNAHKCELSPHYNAALVFCCLKILVELTLGRWQIGAVGRRIGAGD</sequence>
<evidence type="ECO:0000313" key="1">
    <source>
        <dbReference type="EMBL" id="SDF86622.1"/>
    </source>
</evidence>
<accession>A0A1G7PJS3</accession>
<proteinExistence type="predicted"/>
<organism evidence="1 2">
    <name type="scientific">Sporolituus thermophilus DSM 23256</name>
    <dbReference type="NCBI Taxonomy" id="1123285"/>
    <lineage>
        <taxon>Bacteria</taxon>
        <taxon>Bacillati</taxon>
        <taxon>Bacillota</taxon>
        <taxon>Negativicutes</taxon>
        <taxon>Selenomonadales</taxon>
        <taxon>Sporomusaceae</taxon>
        <taxon>Sporolituus</taxon>
    </lineage>
</organism>
<name>A0A1G7PJS3_9FIRM</name>
<keyword evidence="2" id="KW-1185">Reference proteome</keyword>
<gene>
    <name evidence="1" type="ORF">SAMN05660235_02991</name>
</gene>
<protein>
    <submittedName>
        <fullName evidence="1">Uncharacterized protein</fullName>
    </submittedName>
</protein>
<reference evidence="2" key="1">
    <citation type="submission" date="2016-10" db="EMBL/GenBank/DDBJ databases">
        <authorList>
            <person name="Varghese N."/>
            <person name="Submissions S."/>
        </authorList>
    </citation>
    <scope>NUCLEOTIDE SEQUENCE [LARGE SCALE GENOMIC DNA]</scope>
    <source>
        <strain evidence="2">DSM 23256</strain>
    </source>
</reference>
<dbReference type="Proteomes" id="UP000243333">
    <property type="component" value="Unassembled WGS sequence"/>
</dbReference>
<dbReference type="AlphaFoldDB" id="A0A1G7PJS3"/>